<proteinExistence type="predicted"/>
<accession>A0ABD1TSN5</accession>
<dbReference type="AlphaFoldDB" id="A0ABD1TSN5"/>
<reference evidence="3" key="1">
    <citation type="submission" date="2024-07" db="EMBL/GenBank/DDBJ databases">
        <title>Two chromosome-level genome assemblies of Korean endemic species Abeliophyllum distichum and Forsythia ovata (Oleaceae).</title>
        <authorList>
            <person name="Jang H."/>
        </authorList>
    </citation>
    <scope>NUCLEOTIDE SEQUENCE [LARGE SCALE GENOMIC DNA]</scope>
</reference>
<keyword evidence="3" id="KW-1185">Reference proteome</keyword>
<dbReference type="EMBL" id="JBFOLJ010000008">
    <property type="protein sequence ID" value="KAL2515732.1"/>
    <property type="molecule type" value="Genomic_DNA"/>
</dbReference>
<feature type="compositionally biased region" description="Basic residues" evidence="1">
    <location>
        <begin position="1"/>
        <end position="14"/>
    </location>
</feature>
<evidence type="ECO:0000256" key="1">
    <source>
        <dbReference type="SAM" id="MobiDB-lite"/>
    </source>
</evidence>
<gene>
    <name evidence="2" type="ORF">Fot_29703</name>
</gene>
<comment type="caution">
    <text evidence="2">The sequence shown here is derived from an EMBL/GenBank/DDBJ whole genome shotgun (WGS) entry which is preliminary data.</text>
</comment>
<feature type="compositionally biased region" description="Basic and acidic residues" evidence="1">
    <location>
        <begin position="15"/>
        <end position="25"/>
    </location>
</feature>
<evidence type="ECO:0000313" key="3">
    <source>
        <dbReference type="Proteomes" id="UP001604277"/>
    </source>
</evidence>
<protein>
    <submittedName>
        <fullName evidence="2">Uncharacterized protein</fullName>
    </submittedName>
</protein>
<feature type="region of interest" description="Disordered" evidence="1">
    <location>
        <begin position="1"/>
        <end position="26"/>
    </location>
</feature>
<sequence length="101" mass="11521">MHLKRNPVKVRKRYGSKDRDNDKESCSNCCNPVAVYAQRRKKEQQPDFREKAVGVVGFVPNAAAGDFKSWQQWGTRQWAAAIDVGSGEFRAHESESYNNCK</sequence>
<name>A0ABD1TSN5_9LAMI</name>
<evidence type="ECO:0000313" key="2">
    <source>
        <dbReference type="EMBL" id="KAL2515732.1"/>
    </source>
</evidence>
<organism evidence="2 3">
    <name type="scientific">Forsythia ovata</name>
    <dbReference type="NCBI Taxonomy" id="205694"/>
    <lineage>
        <taxon>Eukaryota</taxon>
        <taxon>Viridiplantae</taxon>
        <taxon>Streptophyta</taxon>
        <taxon>Embryophyta</taxon>
        <taxon>Tracheophyta</taxon>
        <taxon>Spermatophyta</taxon>
        <taxon>Magnoliopsida</taxon>
        <taxon>eudicotyledons</taxon>
        <taxon>Gunneridae</taxon>
        <taxon>Pentapetalae</taxon>
        <taxon>asterids</taxon>
        <taxon>lamiids</taxon>
        <taxon>Lamiales</taxon>
        <taxon>Oleaceae</taxon>
        <taxon>Forsythieae</taxon>
        <taxon>Forsythia</taxon>
    </lineage>
</organism>
<dbReference type="Proteomes" id="UP001604277">
    <property type="component" value="Unassembled WGS sequence"/>
</dbReference>